<proteinExistence type="predicted"/>
<comment type="caution">
    <text evidence="1">The sequence shown here is derived from an EMBL/GenBank/DDBJ whole genome shotgun (WGS) entry which is preliminary data.</text>
</comment>
<dbReference type="AlphaFoldDB" id="A0AAW0S4S0"/>
<dbReference type="Proteomes" id="UP001397290">
    <property type="component" value="Unassembled WGS sequence"/>
</dbReference>
<name>A0AAW0S4S0_9HYPO</name>
<keyword evidence="2" id="KW-1185">Reference proteome</keyword>
<sequence>MNLTIQEVPIEPRDKRELTKDHNDWEDAHPAELFCQQIHSETNFQKLRPEVMKQIPTACRAFRIIAHECHGGGFIKDAILYCQAIFVNDSDKRHALHEVDPGKRTHVCAIAHLNEKLES</sequence>
<reference evidence="1 2" key="1">
    <citation type="submission" date="2020-02" db="EMBL/GenBank/DDBJ databases">
        <title>Comparative genomics of the hypocrealean fungal genus Beauvera.</title>
        <authorList>
            <person name="Showalter D.N."/>
            <person name="Bushley K.E."/>
            <person name="Rehner S.A."/>
        </authorList>
    </citation>
    <scope>NUCLEOTIDE SEQUENCE [LARGE SCALE GENOMIC DNA]</scope>
    <source>
        <strain evidence="1 2">ARSEF4384</strain>
    </source>
</reference>
<evidence type="ECO:0000313" key="2">
    <source>
        <dbReference type="Proteomes" id="UP001397290"/>
    </source>
</evidence>
<dbReference type="EMBL" id="JAAHCF010000049">
    <property type="protein sequence ID" value="KAK8149435.1"/>
    <property type="molecule type" value="Genomic_DNA"/>
</dbReference>
<protein>
    <submittedName>
        <fullName evidence="1">Uncharacterized protein</fullName>
    </submittedName>
</protein>
<accession>A0AAW0S4S0</accession>
<gene>
    <name evidence="1" type="ORF">G3M48_007028</name>
</gene>
<organism evidence="1 2">
    <name type="scientific">Beauveria asiatica</name>
    <dbReference type="NCBI Taxonomy" id="1069075"/>
    <lineage>
        <taxon>Eukaryota</taxon>
        <taxon>Fungi</taxon>
        <taxon>Dikarya</taxon>
        <taxon>Ascomycota</taxon>
        <taxon>Pezizomycotina</taxon>
        <taxon>Sordariomycetes</taxon>
        <taxon>Hypocreomycetidae</taxon>
        <taxon>Hypocreales</taxon>
        <taxon>Cordycipitaceae</taxon>
        <taxon>Beauveria</taxon>
    </lineage>
</organism>
<evidence type="ECO:0000313" key="1">
    <source>
        <dbReference type="EMBL" id="KAK8149435.1"/>
    </source>
</evidence>